<evidence type="ECO:0008006" key="7">
    <source>
        <dbReference type="Google" id="ProtNLM"/>
    </source>
</evidence>
<dbReference type="Pfam" id="PF20781">
    <property type="entry name" value="TssR_C"/>
    <property type="match status" value="1"/>
</dbReference>
<dbReference type="Pfam" id="PF17643">
    <property type="entry name" value="TssR"/>
    <property type="match status" value="1"/>
</dbReference>
<evidence type="ECO:0000259" key="1">
    <source>
        <dbReference type="Pfam" id="PF17643"/>
    </source>
</evidence>
<evidence type="ECO:0000313" key="6">
    <source>
        <dbReference type="Proteomes" id="UP000185207"/>
    </source>
</evidence>
<keyword evidence="6" id="KW-1185">Reference proteome</keyword>
<evidence type="ECO:0000313" key="5">
    <source>
        <dbReference type="EMBL" id="SIN91822.1"/>
    </source>
</evidence>
<evidence type="ECO:0000259" key="4">
    <source>
        <dbReference type="Pfam" id="PF20782"/>
    </source>
</evidence>
<feature type="domain" description="Type VI secretion system TssR-like VWA" evidence="4">
    <location>
        <begin position="292"/>
        <end position="583"/>
    </location>
</feature>
<dbReference type="InterPro" id="IPR040530">
    <property type="entry name" value="T6SS_TssR-like_N"/>
</dbReference>
<dbReference type="InterPro" id="IPR049358">
    <property type="entry name" value="T6SS_TssR-like_C"/>
</dbReference>
<proteinExistence type="predicted"/>
<accession>A0A1N6F953</accession>
<gene>
    <name evidence="5" type="ORF">SAMN05444409_1132</name>
</gene>
<dbReference type="AlphaFoldDB" id="A0A1N6F953"/>
<dbReference type="Pfam" id="PF20782">
    <property type="entry name" value="TssR_VWA"/>
    <property type="match status" value="1"/>
</dbReference>
<feature type="domain" description="Type VI secretion system TssR-like N-terminal barrel" evidence="1">
    <location>
        <begin position="29"/>
        <end position="129"/>
    </location>
</feature>
<dbReference type="InterPro" id="IPR049360">
    <property type="entry name" value="T6SS_TssR-like_VWA"/>
</dbReference>
<name>A0A1N6F953_9FLAO</name>
<protein>
    <recommendedName>
        <fullName evidence="7">VWA domain-containing protein</fullName>
    </recommendedName>
</protein>
<organism evidence="5 6">
    <name type="scientific">Epilithonimonas zeae</name>
    <dbReference type="NCBI Taxonomy" id="1416779"/>
    <lineage>
        <taxon>Bacteria</taxon>
        <taxon>Pseudomonadati</taxon>
        <taxon>Bacteroidota</taxon>
        <taxon>Flavobacteriia</taxon>
        <taxon>Flavobacteriales</taxon>
        <taxon>Weeksellaceae</taxon>
        <taxon>Chryseobacterium group</taxon>
        <taxon>Epilithonimonas</taxon>
    </lineage>
</organism>
<feature type="domain" description="Type VI secretion system TssR-like second" evidence="2">
    <location>
        <begin position="144"/>
        <end position="228"/>
    </location>
</feature>
<sequence length="791" mass="88953">MKNNFLSAAYLFGSVYILIGCQVRIPSQETPDSDFYGYVDQVKVNDGFPKKAEPWVVISDRANNTVFMDKGEEKSPKEIKFLEPLLVVKQKESKNLIKVAEYNPDALMKKIPSKSVKTYGWIPKDQLLLWTNSLKRSDNGFNVKAVISPNNSDVLKNGSKYMKGDSALIFSSPDLTKPISKKIAVGQLVYIYKQSEANNRFLIGKSPNLKIDSISKDVYGWISSNMIANWGDRTALKVSSDFNYADENNLAINKQNPDGSFTETNFPLSDGVNRTAIENLVSVSPSMVDNSNRARFFTNALDYSKNFVYNVLGQPVYYDRFKEITNRSKNLNIVFTVDISRDNIQNAALAKSVFQDIQLKLDQLKYFKSIKYGAVLYKNNNCGEDILPSALSNNFEEINSFIDLQTSNQNCSNSGAQPLLEALSTTGELIKNNSDETNIVIVVGSTASSFGGLSEAMRNLTKARAKMLFFQSASGSSDYYNNFVLFSENVLTGTARNIAELDKARIVDQKMIMDKNNYNLVMGEGGVYSLDYPKASMAQGFVVYPRKGEINSSNLLVKSLDSLITQVIDYNKTVNTSLTNYFKSAVGSSKTIVKPDFRNQFSNAPTPIPTETTTQLITYNNPFITKGTFSSELKESYPAVEKGILLSETEYDKLRAFYQEIYQETKSFTPNFSQGSAINSYLNTLKKYYSGDTKFDKSKLRNQSMAYSVAVSTGFDNSAEETLSTYKLSGWKQQKVVSNEIVRNYFKQYKTLADRLLNNKSNPKIIIDQNGEKFYWLNRFFMPTIEPVESL</sequence>
<dbReference type="Pfam" id="PF20780">
    <property type="entry name" value="TssR_M"/>
    <property type="match status" value="1"/>
</dbReference>
<evidence type="ECO:0000259" key="2">
    <source>
        <dbReference type="Pfam" id="PF20780"/>
    </source>
</evidence>
<reference evidence="6" key="1">
    <citation type="submission" date="2016-11" db="EMBL/GenBank/DDBJ databases">
        <authorList>
            <person name="Varghese N."/>
            <person name="Submissions S."/>
        </authorList>
    </citation>
    <scope>NUCLEOTIDE SEQUENCE [LARGE SCALE GENOMIC DNA]</scope>
    <source>
        <strain evidence="6">DSM 27623</strain>
    </source>
</reference>
<dbReference type="STRING" id="1416779.SAMN05444409_1132"/>
<dbReference type="InterPro" id="IPR049359">
    <property type="entry name" value="T6SS_TssR-like_dom_2"/>
</dbReference>
<evidence type="ECO:0000259" key="3">
    <source>
        <dbReference type="Pfam" id="PF20781"/>
    </source>
</evidence>
<dbReference type="OrthoDB" id="908406at2"/>
<dbReference type="PROSITE" id="PS51257">
    <property type="entry name" value="PROKAR_LIPOPROTEIN"/>
    <property type="match status" value="1"/>
</dbReference>
<feature type="domain" description="Type VI secretion system TssR-like C-terminal" evidence="3">
    <location>
        <begin position="642"/>
        <end position="779"/>
    </location>
</feature>
<dbReference type="EMBL" id="FSRK01000001">
    <property type="protein sequence ID" value="SIN91822.1"/>
    <property type="molecule type" value="Genomic_DNA"/>
</dbReference>
<dbReference type="Proteomes" id="UP000185207">
    <property type="component" value="Unassembled WGS sequence"/>
</dbReference>
<dbReference type="RefSeq" id="WP_074233860.1">
    <property type="nucleotide sequence ID" value="NZ_FSRK01000001.1"/>
</dbReference>